<reference evidence="2 3" key="1">
    <citation type="submission" date="2016-10" db="EMBL/GenBank/DDBJ databases">
        <authorList>
            <person name="Varghese N."/>
            <person name="Submissions S."/>
        </authorList>
    </citation>
    <scope>NUCLEOTIDE SEQUENCE [LARGE SCALE GENOMIC DNA]</scope>
    <source>
        <strain evidence="2 3">DSM 17833</strain>
    </source>
</reference>
<evidence type="ECO:0000259" key="1">
    <source>
        <dbReference type="Pfam" id="PF07993"/>
    </source>
</evidence>
<dbReference type="EMBL" id="FMTL01000001">
    <property type="protein sequence ID" value="SCW37928.1"/>
    <property type="molecule type" value="Genomic_DNA"/>
</dbReference>
<proteinExistence type="predicted"/>
<protein>
    <submittedName>
        <fullName evidence="2">Nucleoside-diphosphate-sugar epimerase</fullName>
    </submittedName>
</protein>
<evidence type="ECO:0000313" key="3">
    <source>
        <dbReference type="Proteomes" id="UP000242418"/>
    </source>
</evidence>
<evidence type="ECO:0000313" key="2">
    <source>
        <dbReference type="EMBL" id="SCW37928.1"/>
    </source>
</evidence>
<dbReference type="InterPro" id="IPR013120">
    <property type="entry name" value="FAR_NAD-bd"/>
</dbReference>
<organism evidence="2 3">
    <name type="scientific">Pseudomonas peli</name>
    <dbReference type="NCBI Taxonomy" id="592361"/>
    <lineage>
        <taxon>Bacteria</taxon>
        <taxon>Pseudomonadati</taxon>
        <taxon>Pseudomonadota</taxon>
        <taxon>Gammaproteobacteria</taxon>
        <taxon>Pseudomonadales</taxon>
        <taxon>Pseudomonadaceae</taxon>
        <taxon>Pseudomonas</taxon>
    </lineage>
</organism>
<dbReference type="InterPro" id="IPR036291">
    <property type="entry name" value="NAD(P)-bd_dom_sf"/>
</dbReference>
<dbReference type="AlphaFoldDB" id="A0AB37Z4F6"/>
<dbReference type="InterPro" id="IPR051783">
    <property type="entry name" value="NAD(P)-dependent_oxidoreduct"/>
</dbReference>
<dbReference type="RefSeq" id="WP_090248613.1">
    <property type="nucleotide sequence ID" value="NZ_FMTL01000001.1"/>
</dbReference>
<gene>
    <name evidence="2" type="ORF">SAMN05216370_0814</name>
</gene>
<keyword evidence="3" id="KW-1185">Reference proteome</keyword>
<dbReference type="PANTHER" id="PTHR48079">
    <property type="entry name" value="PROTEIN YEEZ"/>
    <property type="match status" value="1"/>
</dbReference>
<dbReference type="SUPFAM" id="SSF51735">
    <property type="entry name" value="NAD(P)-binding Rossmann-fold domains"/>
    <property type="match status" value="1"/>
</dbReference>
<dbReference type="GO" id="GO:0005737">
    <property type="term" value="C:cytoplasm"/>
    <property type="evidence" value="ECO:0007669"/>
    <property type="project" value="TreeGrafter"/>
</dbReference>
<dbReference type="Proteomes" id="UP000242418">
    <property type="component" value="Unassembled WGS sequence"/>
</dbReference>
<sequence>MNQPCFVTGGSGFIGQHLLALLTHKGHPVSVLMRRPHSLPALREQIEQLGGRGDLLAAVGGDLGLPGLGLDAAAREQVRQAAVVFHLGAQFAWGLAAEQARQVNVEGALAVAELAAQQGSRLLMVGGFMLANHEHLQRIGIELQRPERTDWNKVYQRTGAYEGSKLEAHFRVHARMAELQAPLTVVHPATVCGHSRSGHILPAQPLAGLISNLAGGLLGAIPGSTAHWLPLVSVDFLSGLIVAAAFDEQQAGQEILALDATTPNLQGMLQQLANTLGVSAPSRHVPIPLLRALLKIPGVPRLLRTDAESLDFIQTTRFDTAATDALVQRHGLVWPDITQALRMTARYLVSTPSAVSG</sequence>
<feature type="domain" description="Thioester reductase (TE)" evidence="1">
    <location>
        <begin position="7"/>
        <end position="238"/>
    </location>
</feature>
<comment type="caution">
    <text evidence="2">The sequence shown here is derived from an EMBL/GenBank/DDBJ whole genome shotgun (WGS) entry which is preliminary data.</text>
</comment>
<dbReference type="Pfam" id="PF07993">
    <property type="entry name" value="NAD_binding_4"/>
    <property type="match status" value="1"/>
</dbReference>
<name>A0AB37Z4F6_9PSED</name>
<dbReference type="Gene3D" id="3.40.50.720">
    <property type="entry name" value="NAD(P)-binding Rossmann-like Domain"/>
    <property type="match status" value="1"/>
</dbReference>
<accession>A0AB37Z4F6</accession>
<dbReference type="PANTHER" id="PTHR48079:SF6">
    <property type="entry name" value="NAD(P)-BINDING DOMAIN-CONTAINING PROTEIN-RELATED"/>
    <property type="match status" value="1"/>
</dbReference>
<dbReference type="GO" id="GO:0004029">
    <property type="term" value="F:aldehyde dehydrogenase (NAD+) activity"/>
    <property type="evidence" value="ECO:0007669"/>
    <property type="project" value="TreeGrafter"/>
</dbReference>